<comment type="caution">
    <text evidence="1">The sequence shown here is derived from an EMBL/GenBank/DDBJ whole genome shotgun (WGS) entry which is preliminary data.</text>
</comment>
<name>A0ACC3MFJ2_9PEZI</name>
<reference evidence="1" key="1">
    <citation type="submission" date="2023-07" db="EMBL/GenBank/DDBJ databases">
        <title>Black Yeasts Isolated from many extreme environments.</title>
        <authorList>
            <person name="Coleine C."/>
            <person name="Stajich J.E."/>
            <person name="Selbmann L."/>
        </authorList>
    </citation>
    <scope>NUCLEOTIDE SEQUENCE</scope>
    <source>
        <strain evidence="1">CCFEE 5714</strain>
    </source>
</reference>
<keyword evidence="2" id="KW-1185">Reference proteome</keyword>
<accession>A0ACC3MFJ2</accession>
<evidence type="ECO:0000313" key="2">
    <source>
        <dbReference type="Proteomes" id="UP001281147"/>
    </source>
</evidence>
<proteinExistence type="predicted"/>
<organism evidence="1 2">
    <name type="scientific">Vermiconidia calcicola</name>
    <dbReference type="NCBI Taxonomy" id="1690605"/>
    <lineage>
        <taxon>Eukaryota</taxon>
        <taxon>Fungi</taxon>
        <taxon>Dikarya</taxon>
        <taxon>Ascomycota</taxon>
        <taxon>Pezizomycotina</taxon>
        <taxon>Dothideomycetes</taxon>
        <taxon>Dothideomycetidae</taxon>
        <taxon>Mycosphaerellales</taxon>
        <taxon>Extremaceae</taxon>
        <taxon>Vermiconidia</taxon>
    </lineage>
</organism>
<gene>
    <name evidence="1" type="ORF">LTR37_019598</name>
</gene>
<dbReference type="EMBL" id="JAUTXU010000308">
    <property type="protein sequence ID" value="KAK3686667.1"/>
    <property type="molecule type" value="Genomic_DNA"/>
</dbReference>
<dbReference type="Proteomes" id="UP001281147">
    <property type="component" value="Unassembled WGS sequence"/>
</dbReference>
<protein>
    <submittedName>
        <fullName evidence="1">Uncharacterized protein</fullName>
    </submittedName>
</protein>
<sequence length="188" mass="20708">MEPFPSQIPEPLVKDEPQHTEQEVQETTPTDQGTANPEQHDPTTGQAQTADEAPPRPDTIDDVVQRLAACSRLCAARLGSPSLSGIFAGFAIGRYGAARFSEASIALGLVREDYRPSEVEESRRCPEVYALMHLALVTANPQDSHGYAIQLLESAIALLETVGAEGVEEFRLLRWYLREWPPWANTLP</sequence>
<evidence type="ECO:0000313" key="1">
    <source>
        <dbReference type="EMBL" id="KAK3686667.1"/>
    </source>
</evidence>